<proteinExistence type="predicted"/>
<dbReference type="Proteomes" id="UP000183209">
    <property type="component" value="Unassembled WGS sequence"/>
</dbReference>
<accession>A0A1I6PBY9</accession>
<protein>
    <submittedName>
        <fullName evidence="1">Tellurite resistance protein TerB</fullName>
    </submittedName>
</protein>
<gene>
    <name evidence="1" type="ORF">SAMN04487906_0221</name>
</gene>
<sequence length="143" mass="16482">MSISDLYSSGFRERNRDHFASIVRVAMTDGTINEEERAFLDRLASNLDISEEDFNAVLENPTAYQINPPVLYDARLERLYDIGRMVYVDHIADDDEMRIMIRLAIGLGFTAANAEFIVKKAMYLLNLGVDLETFKEEIKHMNR</sequence>
<dbReference type="AlphaFoldDB" id="A0A1I6PBY9"/>
<dbReference type="CDD" id="cd07177">
    <property type="entry name" value="terB_like"/>
    <property type="match status" value="1"/>
</dbReference>
<reference evidence="1 2" key="1">
    <citation type="submission" date="2016-10" db="EMBL/GenBank/DDBJ databases">
        <authorList>
            <person name="de Groot N.N."/>
        </authorList>
    </citation>
    <scope>NUCLEOTIDE SEQUENCE [LARGE SCALE GENOMIC DNA]</scope>
    <source>
        <strain evidence="1 2">CGMCC 1.6114</strain>
    </source>
</reference>
<name>A0A1I6PBY9_9FLAO</name>
<organism evidence="1 2">
    <name type="scientific">Zhouia amylolytica</name>
    <dbReference type="NCBI Taxonomy" id="376730"/>
    <lineage>
        <taxon>Bacteria</taxon>
        <taxon>Pseudomonadati</taxon>
        <taxon>Bacteroidota</taxon>
        <taxon>Flavobacteriia</taxon>
        <taxon>Flavobacteriales</taxon>
        <taxon>Flavobacteriaceae</taxon>
        <taxon>Zhouia</taxon>
    </lineage>
</organism>
<dbReference type="OrthoDB" id="981083at2"/>
<evidence type="ECO:0000313" key="2">
    <source>
        <dbReference type="Proteomes" id="UP000183209"/>
    </source>
</evidence>
<dbReference type="EMBL" id="FPAG01000001">
    <property type="protein sequence ID" value="SFS37691.1"/>
    <property type="molecule type" value="Genomic_DNA"/>
</dbReference>
<dbReference type="InterPro" id="IPR029024">
    <property type="entry name" value="TerB-like"/>
</dbReference>
<dbReference type="Gene3D" id="1.10.3680.10">
    <property type="entry name" value="TerB-like"/>
    <property type="match status" value="1"/>
</dbReference>
<evidence type="ECO:0000313" key="1">
    <source>
        <dbReference type="EMBL" id="SFS37691.1"/>
    </source>
</evidence>
<dbReference type="RefSeq" id="WP_038268710.1">
    <property type="nucleotide sequence ID" value="NZ_FPAG01000001.1"/>
</dbReference>
<dbReference type="SUPFAM" id="SSF158682">
    <property type="entry name" value="TerB-like"/>
    <property type="match status" value="1"/>
</dbReference>